<dbReference type="RefSeq" id="WP_209403090.1">
    <property type="nucleotide sequence ID" value="NZ_JAGIYQ010000002.1"/>
</dbReference>
<dbReference type="Pfam" id="PF01475">
    <property type="entry name" value="FUR"/>
    <property type="match status" value="1"/>
</dbReference>
<keyword evidence="8" id="KW-0804">Transcription</keyword>
<evidence type="ECO:0000256" key="4">
    <source>
        <dbReference type="ARBA" id="ARBA00022491"/>
    </source>
</evidence>
<dbReference type="Gene3D" id="1.10.10.10">
    <property type="entry name" value="Winged helix-like DNA-binding domain superfamily/Winged helix DNA-binding domain"/>
    <property type="match status" value="1"/>
</dbReference>
<comment type="subcellular location">
    <subcellularLocation>
        <location evidence="1">Cytoplasm</location>
    </subcellularLocation>
</comment>
<organism evidence="11 12">
    <name type="scientific">Gottfriedia endophytica</name>
    <dbReference type="NCBI Taxonomy" id="2820819"/>
    <lineage>
        <taxon>Bacteria</taxon>
        <taxon>Bacillati</taxon>
        <taxon>Bacillota</taxon>
        <taxon>Bacilli</taxon>
        <taxon>Bacillales</taxon>
        <taxon>Bacillaceae</taxon>
        <taxon>Gottfriedia</taxon>
    </lineage>
</organism>
<feature type="binding site" evidence="10">
    <location>
        <position position="90"/>
    </location>
    <ligand>
        <name>Fe cation</name>
        <dbReference type="ChEBI" id="CHEBI:24875"/>
    </ligand>
</feature>
<evidence type="ECO:0000256" key="10">
    <source>
        <dbReference type="PIRSR" id="PIRSR602481-2"/>
    </source>
</evidence>
<accession>A0A940NL37</accession>
<name>A0A940NL37_9BACI</name>
<comment type="cofactor">
    <cofactor evidence="10">
        <name>Mn(2+)</name>
        <dbReference type="ChEBI" id="CHEBI:29035"/>
    </cofactor>
    <cofactor evidence="10">
        <name>Fe(2+)</name>
        <dbReference type="ChEBI" id="CHEBI:29033"/>
    </cofactor>
    <text evidence="10">Binds 1 Mn(2+) or Fe(2+) ion per subunit.</text>
</comment>
<evidence type="ECO:0000256" key="5">
    <source>
        <dbReference type="ARBA" id="ARBA00022833"/>
    </source>
</evidence>
<feature type="binding site" evidence="10">
    <location>
        <position position="125"/>
    </location>
    <ligand>
        <name>Fe cation</name>
        <dbReference type="ChEBI" id="CHEBI:24875"/>
    </ligand>
</feature>
<keyword evidence="10" id="KW-0408">Iron</keyword>
<evidence type="ECO:0000313" key="12">
    <source>
        <dbReference type="Proteomes" id="UP000682134"/>
    </source>
</evidence>
<feature type="binding site" evidence="9">
    <location>
        <position position="133"/>
    </location>
    <ligand>
        <name>Zn(2+)</name>
        <dbReference type="ChEBI" id="CHEBI:29105"/>
    </ligand>
</feature>
<evidence type="ECO:0000256" key="3">
    <source>
        <dbReference type="ARBA" id="ARBA00022490"/>
    </source>
</evidence>
<keyword evidence="7" id="KW-0238">DNA-binding</keyword>
<keyword evidence="5 9" id="KW-0862">Zinc</keyword>
<gene>
    <name evidence="11" type="ORF">J5Y03_04885</name>
</gene>
<comment type="cofactor">
    <cofactor evidence="9">
        <name>Zn(2+)</name>
        <dbReference type="ChEBI" id="CHEBI:29105"/>
    </cofactor>
    <text evidence="9">Binds 1 zinc ion per subunit.</text>
</comment>
<proteinExistence type="inferred from homology"/>
<dbReference type="InterPro" id="IPR002481">
    <property type="entry name" value="FUR"/>
</dbReference>
<dbReference type="AlphaFoldDB" id="A0A940NL37"/>
<evidence type="ECO:0000256" key="2">
    <source>
        <dbReference type="ARBA" id="ARBA00007957"/>
    </source>
</evidence>
<feature type="binding site" evidence="9">
    <location>
        <position position="136"/>
    </location>
    <ligand>
        <name>Zn(2+)</name>
        <dbReference type="ChEBI" id="CHEBI:29105"/>
    </ligand>
</feature>
<keyword evidence="12" id="KW-1185">Reference proteome</keyword>
<evidence type="ECO:0000256" key="9">
    <source>
        <dbReference type="PIRSR" id="PIRSR602481-1"/>
    </source>
</evidence>
<reference evidence="11" key="1">
    <citation type="submission" date="2021-04" db="EMBL/GenBank/DDBJ databases">
        <title>Genome seq and assembly of Bacillus sp.</title>
        <authorList>
            <person name="Chhetri G."/>
        </authorList>
    </citation>
    <scope>NUCLEOTIDE SEQUENCE</scope>
    <source>
        <strain evidence="11">RG28</strain>
    </source>
</reference>
<evidence type="ECO:0000313" key="11">
    <source>
        <dbReference type="EMBL" id="MBP0724521.1"/>
    </source>
</evidence>
<dbReference type="GO" id="GO:0005737">
    <property type="term" value="C:cytoplasm"/>
    <property type="evidence" value="ECO:0007669"/>
    <property type="project" value="UniProtKB-SubCell"/>
</dbReference>
<feature type="binding site" evidence="9">
    <location>
        <position position="96"/>
    </location>
    <ligand>
        <name>Zn(2+)</name>
        <dbReference type="ChEBI" id="CHEBI:29105"/>
    </ligand>
</feature>
<dbReference type="GO" id="GO:1900376">
    <property type="term" value="P:regulation of secondary metabolite biosynthetic process"/>
    <property type="evidence" value="ECO:0007669"/>
    <property type="project" value="TreeGrafter"/>
</dbReference>
<dbReference type="SUPFAM" id="SSF46785">
    <property type="entry name" value="Winged helix' DNA-binding domain"/>
    <property type="match status" value="1"/>
</dbReference>
<comment type="similarity">
    <text evidence="2">Belongs to the Fur family.</text>
</comment>
<dbReference type="InterPro" id="IPR036390">
    <property type="entry name" value="WH_DNA-bd_sf"/>
</dbReference>
<keyword evidence="9" id="KW-0479">Metal-binding</keyword>
<dbReference type="GO" id="GO:0045892">
    <property type="term" value="P:negative regulation of DNA-templated transcription"/>
    <property type="evidence" value="ECO:0007669"/>
    <property type="project" value="TreeGrafter"/>
</dbReference>
<keyword evidence="4" id="KW-0678">Repressor</keyword>
<comment type="caution">
    <text evidence="11">The sequence shown here is derived from an EMBL/GenBank/DDBJ whole genome shotgun (WGS) entry which is preliminary data.</text>
</comment>
<dbReference type="Gene3D" id="3.30.1490.190">
    <property type="match status" value="1"/>
</dbReference>
<dbReference type="EMBL" id="JAGIYQ010000002">
    <property type="protein sequence ID" value="MBP0724521.1"/>
    <property type="molecule type" value="Genomic_DNA"/>
</dbReference>
<keyword evidence="3" id="KW-0963">Cytoplasm</keyword>
<dbReference type="InterPro" id="IPR043135">
    <property type="entry name" value="Fur_C"/>
</dbReference>
<dbReference type="Proteomes" id="UP000682134">
    <property type="component" value="Unassembled WGS sequence"/>
</dbReference>
<sequence>MKLNEAMELLKEKGFKNTPKRYEMLEYIFKQNKYVTARDIQQALTEKYKGLSFDTIYRNLTTFLDVEVIEMTELDGEKRFRSKCSSTEHHHHHFICLDCGNTKSIKACPMENIPEDLQGYKVQNHKFEIYGLCPNCINEDSKI</sequence>
<dbReference type="PANTHER" id="PTHR33202">
    <property type="entry name" value="ZINC UPTAKE REGULATION PROTEIN"/>
    <property type="match status" value="1"/>
</dbReference>
<feature type="binding site" evidence="9">
    <location>
        <position position="99"/>
    </location>
    <ligand>
        <name>Zn(2+)</name>
        <dbReference type="ChEBI" id="CHEBI:29105"/>
    </ligand>
</feature>
<feature type="binding site" evidence="10">
    <location>
        <position position="111"/>
    </location>
    <ligand>
        <name>Fe cation</name>
        <dbReference type="ChEBI" id="CHEBI:24875"/>
    </ligand>
</feature>
<dbReference type="GO" id="GO:0003700">
    <property type="term" value="F:DNA-binding transcription factor activity"/>
    <property type="evidence" value="ECO:0007669"/>
    <property type="project" value="InterPro"/>
</dbReference>
<evidence type="ECO:0000256" key="8">
    <source>
        <dbReference type="ARBA" id="ARBA00023163"/>
    </source>
</evidence>
<keyword evidence="6" id="KW-0805">Transcription regulation</keyword>
<dbReference type="GO" id="GO:0000976">
    <property type="term" value="F:transcription cis-regulatory region binding"/>
    <property type="evidence" value="ECO:0007669"/>
    <property type="project" value="TreeGrafter"/>
</dbReference>
<evidence type="ECO:0000256" key="1">
    <source>
        <dbReference type="ARBA" id="ARBA00004496"/>
    </source>
</evidence>
<evidence type="ECO:0000256" key="7">
    <source>
        <dbReference type="ARBA" id="ARBA00023125"/>
    </source>
</evidence>
<dbReference type="GO" id="GO:0008270">
    <property type="term" value="F:zinc ion binding"/>
    <property type="evidence" value="ECO:0007669"/>
    <property type="project" value="TreeGrafter"/>
</dbReference>
<dbReference type="InterPro" id="IPR036388">
    <property type="entry name" value="WH-like_DNA-bd_sf"/>
</dbReference>
<protein>
    <submittedName>
        <fullName evidence="11">Transcriptional repressor</fullName>
    </submittedName>
</protein>
<evidence type="ECO:0000256" key="6">
    <source>
        <dbReference type="ARBA" id="ARBA00023015"/>
    </source>
</evidence>
<dbReference type="PANTHER" id="PTHR33202:SF1">
    <property type="entry name" value="FERRIC UPTAKE REGULATION PROTEIN"/>
    <property type="match status" value="1"/>
</dbReference>
<dbReference type="CDD" id="cd07153">
    <property type="entry name" value="Fur_like"/>
    <property type="match status" value="1"/>
</dbReference>